<sequence>MCSGITVALAQVPVISPTLNNGGFESELLDGNLGMRTGSTSGNGTTDDRFAVSNGTITIDGWTLDSTGFGGLDGSQVNDFTDPPPANGQDSSPNRGLLDSRRVLLVNNAVEVEALSEDVGSGFRGDVFRLSLWTGANKTSDNHFSVAPAILFDAGLASEELVPFTIVNHTENDAPEGTLADNVTTGFILRDESAFGSVLAPAAYTTAQLSILVDNNGSDGANEGDQVYLDDVTLTLTQPILDPNADEDSDNLTNEEEINGLLNPYDSEGNFVGVGNGGAPTDPLTADSDGDGIEDGDEVSPSLGGGYVTDPNRKDTDDDTIEDGDEVDAAIGSANLTDPTKEDTDDDDLPDWWENDNGLDPTSSIGVDGADGDREPDGLDNLFEFDEGTDPNNPDTDGDGVTDGVELNDDGTDPLDPDADHDRLNDGAEKAAGSDPFEQDTDRDEFSDSIEVNVFGTDPNDENDVPTPTILMDFSISNGSFEDTTGGTNPSNPASATTRFAAGQAGQVATLPGWSARSVDGFIGFDSSSVAYDGSFYGFVNDDSVGEFQSAPIAHGVTPGEVFHLQLNTTNNQSNGSSQYTVSLIFDNGTPIEIGAFEHAEEELNEYYERYLSYQATTTASEVAVLIESDNSDGGDDQPRFDLVRLYAEPGVLAADLEITGISVSGGTVALTFSGEPSTTYTLKSSQDLTGFVTTVVPTGGSLTTDASGQGSVEFDYEPGRLFVRLEELSE</sequence>
<evidence type="ECO:0000256" key="2">
    <source>
        <dbReference type="ARBA" id="ARBA00022525"/>
    </source>
</evidence>
<keyword evidence="4" id="KW-0106">Calcium</keyword>
<dbReference type="Pfam" id="PF18884">
    <property type="entry name" value="TSP3_bac"/>
    <property type="match status" value="4"/>
</dbReference>
<evidence type="ECO:0000256" key="1">
    <source>
        <dbReference type="ARBA" id="ARBA00004613"/>
    </source>
</evidence>
<name>A0A918WKS2_9BACT</name>
<feature type="compositionally biased region" description="Acidic residues" evidence="5">
    <location>
        <begin position="317"/>
        <end position="328"/>
    </location>
</feature>
<accession>A0A918WKS2</accession>
<reference evidence="6" key="2">
    <citation type="submission" date="2020-09" db="EMBL/GenBank/DDBJ databases">
        <authorList>
            <person name="Sun Q."/>
            <person name="Kim S."/>
        </authorList>
    </citation>
    <scope>NUCLEOTIDE SEQUENCE</scope>
    <source>
        <strain evidence="6">KCTC 12988</strain>
    </source>
</reference>
<dbReference type="InterPro" id="IPR059100">
    <property type="entry name" value="TSP3_bac"/>
</dbReference>
<proteinExistence type="predicted"/>
<evidence type="ECO:0000313" key="7">
    <source>
        <dbReference type="Proteomes" id="UP000644507"/>
    </source>
</evidence>
<feature type="compositionally biased region" description="Acidic residues" evidence="5">
    <location>
        <begin position="343"/>
        <end position="354"/>
    </location>
</feature>
<keyword evidence="3" id="KW-0732">Signal</keyword>
<keyword evidence="7" id="KW-1185">Reference proteome</keyword>
<evidence type="ECO:0000256" key="3">
    <source>
        <dbReference type="ARBA" id="ARBA00022729"/>
    </source>
</evidence>
<dbReference type="PANTHER" id="PTHR37467:SF1">
    <property type="entry name" value="EXPORTED CALCIUM-BINDING GLYCOPROTEIN"/>
    <property type="match status" value="1"/>
</dbReference>
<comment type="subcellular location">
    <subcellularLocation>
        <location evidence="1">Secreted</location>
    </subcellularLocation>
</comment>
<keyword evidence="2" id="KW-0964">Secreted</keyword>
<feature type="compositionally biased region" description="Basic and acidic residues" evidence="5">
    <location>
        <begin position="418"/>
        <end position="429"/>
    </location>
</feature>
<dbReference type="AlphaFoldDB" id="A0A918WKS2"/>
<feature type="region of interest" description="Disordered" evidence="5">
    <location>
        <begin position="73"/>
        <end position="96"/>
    </location>
</feature>
<reference evidence="6" key="1">
    <citation type="journal article" date="2014" name="Int. J. Syst. Evol. Microbiol.">
        <title>Complete genome sequence of Corynebacterium casei LMG S-19264T (=DSM 44701T), isolated from a smear-ripened cheese.</title>
        <authorList>
            <consortium name="US DOE Joint Genome Institute (JGI-PGF)"/>
            <person name="Walter F."/>
            <person name="Albersmeier A."/>
            <person name="Kalinowski J."/>
            <person name="Ruckert C."/>
        </authorList>
    </citation>
    <scope>NUCLEOTIDE SEQUENCE</scope>
    <source>
        <strain evidence="6">KCTC 12988</strain>
    </source>
</reference>
<gene>
    <name evidence="6" type="ORF">GCM10007100_21320</name>
</gene>
<dbReference type="Proteomes" id="UP000644507">
    <property type="component" value="Unassembled WGS sequence"/>
</dbReference>
<dbReference type="InterPro" id="IPR053180">
    <property type="entry name" value="Ca-binding_acidic-repeat"/>
</dbReference>
<evidence type="ECO:0000313" key="6">
    <source>
        <dbReference type="EMBL" id="GHC54607.1"/>
    </source>
</evidence>
<dbReference type="PANTHER" id="PTHR37467">
    <property type="entry name" value="EXPORTED CALCIUM-BINDING GLYCOPROTEIN-RELATED"/>
    <property type="match status" value="1"/>
</dbReference>
<organism evidence="6 7">
    <name type="scientific">Roseibacillus persicicus</name>
    <dbReference type="NCBI Taxonomy" id="454148"/>
    <lineage>
        <taxon>Bacteria</taxon>
        <taxon>Pseudomonadati</taxon>
        <taxon>Verrucomicrobiota</taxon>
        <taxon>Verrucomicrobiia</taxon>
        <taxon>Verrucomicrobiales</taxon>
        <taxon>Verrucomicrobiaceae</taxon>
        <taxon>Roseibacillus</taxon>
    </lineage>
</organism>
<evidence type="ECO:0000256" key="5">
    <source>
        <dbReference type="SAM" id="MobiDB-lite"/>
    </source>
</evidence>
<feature type="compositionally biased region" description="Acidic residues" evidence="5">
    <location>
        <begin position="396"/>
        <end position="417"/>
    </location>
</feature>
<feature type="compositionally biased region" description="Acidic residues" evidence="5">
    <location>
        <begin position="288"/>
        <end position="298"/>
    </location>
</feature>
<dbReference type="EMBL" id="BMXI01000008">
    <property type="protein sequence ID" value="GHC54607.1"/>
    <property type="molecule type" value="Genomic_DNA"/>
</dbReference>
<protein>
    <submittedName>
        <fullName evidence="6">Uncharacterized protein</fullName>
    </submittedName>
</protein>
<comment type="caution">
    <text evidence="6">The sequence shown here is derived from an EMBL/GenBank/DDBJ whole genome shotgun (WGS) entry which is preliminary data.</text>
</comment>
<evidence type="ECO:0000256" key="4">
    <source>
        <dbReference type="ARBA" id="ARBA00022837"/>
    </source>
</evidence>
<feature type="region of interest" description="Disordered" evidence="5">
    <location>
        <begin position="260"/>
        <end position="444"/>
    </location>
</feature>